<accession>A0A1I4AU25</accession>
<proteinExistence type="predicted"/>
<evidence type="ECO:0000313" key="3">
    <source>
        <dbReference type="Proteomes" id="UP000199533"/>
    </source>
</evidence>
<gene>
    <name evidence="2" type="ORF">SAMN05216302_101030</name>
</gene>
<protein>
    <submittedName>
        <fullName evidence="2">Transposase DDE domain-containing protein</fullName>
    </submittedName>
</protein>
<dbReference type="EMBL" id="FOSP01000010">
    <property type="protein sequence ID" value="SFK59793.1"/>
    <property type="molecule type" value="Genomic_DNA"/>
</dbReference>
<dbReference type="Proteomes" id="UP000199533">
    <property type="component" value="Unassembled WGS sequence"/>
</dbReference>
<name>A0A1I4AU25_9PROT</name>
<organism evidence="2 3">
    <name type="scientific">Nitrosomonas aestuarii</name>
    <dbReference type="NCBI Taxonomy" id="52441"/>
    <lineage>
        <taxon>Bacteria</taxon>
        <taxon>Pseudomonadati</taxon>
        <taxon>Pseudomonadota</taxon>
        <taxon>Betaproteobacteria</taxon>
        <taxon>Nitrosomonadales</taxon>
        <taxon>Nitrosomonadaceae</taxon>
        <taxon>Nitrosomonas</taxon>
    </lineage>
</organism>
<dbReference type="STRING" id="52441.SAMN05216302_101030"/>
<evidence type="ECO:0000313" key="2">
    <source>
        <dbReference type="EMBL" id="SFK59793.1"/>
    </source>
</evidence>
<feature type="domain" description="Transposase DDE" evidence="1">
    <location>
        <begin position="209"/>
        <end position="281"/>
    </location>
</feature>
<dbReference type="Pfam" id="PF13586">
    <property type="entry name" value="DDE_Tnp_1_2"/>
    <property type="match status" value="1"/>
</dbReference>
<dbReference type="InterPro" id="IPR025668">
    <property type="entry name" value="Tnp_DDE_dom"/>
</dbReference>
<dbReference type="AlphaFoldDB" id="A0A1I4AU25"/>
<sequence length="285" mass="33603">MIVDATVVEQTIRFPTDLGLLNEARELSERIIDELHANSNRPQKKKSRTYREIARKSYLSLVKLKRSSSKKRRTGIRKQLQFLRRNLGYIETMLMEYPYGAPIPLSNWLLRRYWVLPHLYHQQYEMYKTSTRRCDNRIVSISQPHVRPIIRGKQGRTVEFGAKISVSLTGRGLAHVDQLHWNARHEGHDLQGQVEAYKKRYDGCYPEAVIADKAYGSRDNRRFLEQRNIRFAGKPPGRPAKITPENKDEVMRQKVQRQQEYRERIPIEGQFGQAKYGYRLQQYSS</sequence>
<keyword evidence="3" id="KW-1185">Reference proteome</keyword>
<dbReference type="RefSeq" id="WP_244531833.1">
    <property type="nucleotide sequence ID" value="NZ_FOSP01000010.1"/>
</dbReference>
<evidence type="ECO:0000259" key="1">
    <source>
        <dbReference type="Pfam" id="PF13586"/>
    </source>
</evidence>
<reference evidence="3" key="1">
    <citation type="submission" date="2016-10" db="EMBL/GenBank/DDBJ databases">
        <authorList>
            <person name="Varghese N."/>
            <person name="Submissions S."/>
        </authorList>
    </citation>
    <scope>NUCLEOTIDE SEQUENCE [LARGE SCALE GENOMIC DNA]</scope>
    <source>
        <strain evidence="3">Nm69</strain>
    </source>
</reference>